<keyword evidence="4" id="KW-0813">Transport</keyword>
<feature type="compositionally biased region" description="Basic and acidic residues" evidence="23">
    <location>
        <begin position="236"/>
        <end position="248"/>
    </location>
</feature>
<keyword evidence="6" id="KW-0597">Phosphoprotein</keyword>
<evidence type="ECO:0000256" key="16">
    <source>
        <dbReference type="ARBA" id="ARBA00023235"/>
    </source>
</evidence>
<evidence type="ECO:0000256" key="1">
    <source>
        <dbReference type="ARBA" id="ARBA00004115"/>
    </source>
</evidence>
<evidence type="ECO:0000256" key="4">
    <source>
        <dbReference type="ARBA" id="ARBA00022448"/>
    </source>
</evidence>
<keyword evidence="5" id="KW-0964">Secreted</keyword>
<dbReference type="PANTHER" id="PTHR46107">
    <property type="entry name" value="DUMPY: SHORTER THAN WILD-TYPE"/>
    <property type="match status" value="1"/>
</dbReference>
<dbReference type="AlphaFoldDB" id="A0A1I8AGQ5"/>
<dbReference type="Gene3D" id="3.40.30.10">
    <property type="entry name" value="Glutaredoxin"/>
    <property type="match status" value="1"/>
</dbReference>
<dbReference type="GO" id="GO:0031966">
    <property type="term" value="C:mitochondrial membrane"/>
    <property type="evidence" value="ECO:0007669"/>
    <property type="project" value="UniProtKB-SubCell"/>
</dbReference>
<evidence type="ECO:0000256" key="9">
    <source>
        <dbReference type="ARBA" id="ARBA00022824"/>
    </source>
</evidence>
<keyword evidence="27" id="KW-1185">Reference proteome</keyword>
<evidence type="ECO:0000313" key="27">
    <source>
        <dbReference type="Proteomes" id="UP000095287"/>
    </source>
</evidence>
<evidence type="ECO:0000313" key="28">
    <source>
        <dbReference type="WBParaSite" id="L893_g531.t1"/>
    </source>
</evidence>
<keyword evidence="9" id="KW-0256">Endoplasmic reticulum</keyword>
<evidence type="ECO:0000256" key="5">
    <source>
        <dbReference type="ARBA" id="ARBA00022525"/>
    </source>
</evidence>
<feature type="region of interest" description="Disordered" evidence="23">
    <location>
        <begin position="206"/>
        <end position="262"/>
    </location>
</feature>
<dbReference type="PROSITE" id="PS51352">
    <property type="entry name" value="THIOREDOXIN_2"/>
    <property type="match status" value="1"/>
</dbReference>
<evidence type="ECO:0000256" key="23">
    <source>
        <dbReference type="SAM" id="MobiDB-lite"/>
    </source>
</evidence>
<dbReference type="PROSITE" id="PS00194">
    <property type="entry name" value="THIOREDOXIN_1"/>
    <property type="match status" value="1"/>
</dbReference>
<evidence type="ECO:0000256" key="15">
    <source>
        <dbReference type="ARBA" id="ARBA00023157"/>
    </source>
</evidence>
<evidence type="ECO:0000256" key="7">
    <source>
        <dbReference type="ARBA" id="ARBA00022692"/>
    </source>
</evidence>
<protein>
    <recommendedName>
        <fullName evidence="20">Thioredoxin-related transmembrane protein 1</fullName>
    </recommendedName>
    <alternativeName>
        <fullName evidence="22">Protein disulfide-isomerase TMX1</fullName>
    </alternativeName>
    <alternativeName>
        <fullName evidence="21">Thioredoxin domain-containing protein 1</fullName>
    </alternativeName>
</protein>
<keyword evidence="11 24" id="KW-1133">Transmembrane helix</keyword>
<keyword evidence="16" id="KW-0413">Isomerase</keyword>
<feature type="compositionally biased region" description="Low complexity" evidence="23">
    <location>
        <begin position="223"/>
        <end position="235"/>
    </location>
</feature>
<keyword evidence="7 24" id="KW-0812">Transmembrane</keyword>
<keyword evidence="18" id="KW-0449">Lipoprotein</keyword>
<dbReference type="GO" id="GO:0005576">
    <property type="term" value="C:extracellular region"/>
    <property type="evidence" value="ECO:0007669"/>
    <property type="project" value="UniProtKB-SubCell"/>
</dbReference>
<evidence type="ECO:0000256" key="14">
    <source>
        <dbReference type="ARBA" id="ARBA00023139"/>
    </source>
</evidence>
<dbReference type="InterPro" id="IPR017937">
    <property type="entry name" value="Thioredoxin_CS"/>
</dbReference>
<reference evidence="28" key="1">
    <citation type="submission" date="2016-11" db="UniProtKB">
        <authorList>
            <consortium name="WormBaseParasite"/>
        </authorList>
    </citation>
    <scope>IDENTIFICATION</scope>
</reference>
<keyword evidence="15" id="KW-1015">Disulfide bond</keyword>
<feature type="transmembrane region" description="Helical" evidence="24">
    <location>
        <begin position="170"/>
        <end position="195"/>
    </location>
</feature>
<comment type="subcellular location">
    <subcellularLocation>
        <location evidence="1">Endoplasmic reticulum membrane</location>
        <topology evidence="1">Single-pass type I membrane protein</topology>
    </subcellularLocation>
    <subcellularLocation>
        <location evidence="2">Mitochondrion membrane</location>
        <topology evidence="2">Single-pass type I membrane protein</topology>
    </subcellularLocation>
    <subcellularLocation>
        <location evidence="3">Secreted</location>
    </subcellularLocation>
</comment>
<evidence type="ECO:0000256" key="20">
    <source>
        <dbReference type="ARBA" id="ARBA00072260"/>
    </source>
</evidence>
<evidence type="ECO:0000256" key="24">
    <source>
        <dbReference type="SAM" id="Phobius"/>
    </source>
</evidence>
<accession>A0A1I8AGQ5</accession>
<dbReference type="GO" id="GO:0003756">
    <property type="term" value="F:protein disulfide isomerase activity"/>
    <property type="evidence" value="ECO:0007669"/>
    <property type="project" value="UniProtKB-ARBA"/>
</dbReference>
<evidence type="ECO:0000256" key="25">
    <source>
        <dbReference type="SAM" id="SignalP"/>
    </source>
</evidence>
<evidence type="ECO:0000256" key="11">
    <source>
        <dbReference type="ARBA" id="ARBA00022989"/>
    </source>
</evidence>
<keyword evidence="14" id="KW-0564">Palmitate</keyword>
<proteinExistence type="predicted"/>
<dbReference type="InterPro" id="IPR036249">
    <property type="entry name" value="Thioredoxin-like_sf"/>
</dbReference>
<evidence type="ECO:0000256" key="13">
    <source>
        <dbReference type="ARBA" id="ARBA00023136"/>
    </source>
</evidence>
<evidence type="ECO:0000256" key="18">
    <source>
        <dbReference type="ARBA" id="ARBA00023288"/>
    </source>
</evidence>
<keyword evidence="13 24" id="KW-0472">Membrane</keyword>
<evidence type="ECO:0000256" key="22">
    <source>
        <dbReference type="ARBA" id="ARBA00076905"/>
    </source>
</evidence>
<comment type="subunit">
    <text evidence="19">Interacts with ATP2A2.</text>
</comment>
<feature type="domain" description="Thioredoxin" evidence="26">
    <location>
        <begin position="12"/>
        <end position="124"/>
    </location>
</feature>
<dbReference type="InterPro" id="IPR052454">
    <property type="entry name" value="TMX_domain-containing"/>
</dbReference>
<evidence type="ECO:0000256" key="3">
    <source>
        <dbReference type="ARBA" id="ARBA00004613"/>
    </source>
</evidence>
<dbReference type="GO" id="GO:0015036">
    <property type="term" value="F:disulfide oxidoreductase activity"/>
    <property type="evidence" value="ECO:0007669"/>
    <property type="project" value="TreeGrafter"/>
</dbReference>
<evidence type="ECO:0000259" key="26">
    <source>
        <dbReference type="PROSITE" id="PS51352"/>
    </source>
</evidence>
<feature type="chain" id="PRO_5009314700" description="Thioredoxin-related transmembrane protein 1" evidence="25">
    <location>
        <begin position="19"/>
        <end position="262"/>
    </location>
</feature>
<dbReference type="FunFam" id="3.40.30.10:FF:000117">
    <property type="entry name" value="thioredoxin-related transmembrane protein 1"/>
    <property type="match status" value="1"/>
</dbReference>
<name>A0A1I8AGQ5_9BILA</name>
<dbReference type="Pfam" id="PF00085">
    <property type="entry name" value="Thioredoxin"/>
    <property type="match status" value="1"/>
</dbReference>
<keyword evidence="12" id="KW-0496">Mitochondrion</keyword>
<keyword evidence="17" id="KW-0676">Redox-active center</keyword>
<evidence type="ECO:0000256" key="21">
    <source>
        <dbReference type="ARBA" id="ARBA00075863"/>
    </source>
</evidence>
<dbReference type="InterPro" id="IPR013766">
    <property type="entry name" value="Thioredoxin_domain"/>
</dbReference>
<keyword evidence="10" id="KW-0249">Electron transport</keyword>
<dbReference type="GO" id="GO:0005789">
    <property type="term" value="C:endoplasmic reticulum membrane"/>
    <property type="evidence" value="ECO:0007669"/>
    <property type="project" value="UniProtKB-SubCell"/>
</dbReference>
<organism evidence="27 28">
    <name type="scientific">Steinernema glaseri</name>
    <dbReference type="NCBI Taxonomy" id="37863"/>
    <lineage>
        <taxon>Eukaryota</taxon>
        <taxon>Metazoa</taxon>
        <taxon>Ecdysozoa</taxon>
        <taxon>Nematoda</taxon>
        <taxon>Chromadorea</taxon>
        <taxon>Rhabditida</taxon>
        <taxon>Tylenchina</taxon>
        <taxon>Panagrolaimomorpha</taxon>
        <taxon>Strongyloidoidea</taxon>
        <taxon>Steinernematidae</taxon>
        <taxon>Steinernema</taxon>
    </lineage>
</organism>
<evidence type="ECO:0000256" key="12">
    <source>
        <dbReference type="ARBA" id="ARBA00023128"/>
    </source>
</evidence>
<evidence type="ECO:0000256" key="6">
    <source>
        <dbReference type="ARBA" id="ARBA00022553"/>
    </source>
</evidence>
<feature type="signal peptide" evidence="25">
    <location>
        <begin position="1"/>
        <end position="18"/>
    </location>
</feature>
<dbReference type="Proteomes" id="UP000095287">
    <property type="component" value="Unplaced"/>
</dbReference>
<evidence type="ECO:0000256" key="17">
    <source>
        <dbReference type="ARBA" id="ARBA00023284"/>
    </source>
</evidence>
<evidence type="ECO:0000256" key="2">
    <source>
        <dbReference type="ARBA" id="ARBA00004583"/>
    </source>
</evidence>
<dbReference type="SUPFAM" id="SSF52833">
    <property type="entry name" value="Thioredoxin-like"/>
    <property type="match status" value="1"/>
</dbReference>
<sequence length="262" mass="28676">MKAAFVVLLLVVAASVEAKSKRLVTLNETTWTDLLKGEWMVEFHAPWCPACKDLQKAWNAFADMSRDIGIKVAEVDVTINPGLSGRFLVTALPTIYHVKDGVFRFYSGPRDKNEFIAFVEEKKWSLIEPVPSYKHPNSAQMGVVAVFFKLSMAVRDMHNHMVEKVGVPAWASYLVFAGITLALGCVLGVIIVMVIDSVFPTVCGTPSPKKAQKNAGKTEKDNNSQASQDEASSSEDGARSRKGGEAKKQQASSPKSEGKKKK</sequence>
<dbReference type="WBParaSite" id="L893_g531.t1">
    <property type="protein sequence ID" value="L893_g531.t1"/>
    <property type="gene ID" value="L893_g531"/>
</dbReference>
<evidence type="ECO:0000256" key="8">
    <source>
        <dbReference type="ARBA" id="ARBA00022729"/>
    </source>
</evidence>
<keyword evidence="8 25" id="KW-0732">Signal</keyword>
<dbReference type="PANTHER" id="PTHR46107:SF3">
    <property type="entry name" value="THIOREDOXIN DOMAIN-CONTAINING PROTEIN"/>
    <property type="match status" value="1"/>
</dbReference>
<evidence type="ECO:0000256" key="10">
    <source>
        <dbReference type="ARBA" id="ARBA00022982"/>
    </source>
</evidence>
<evidence type="ECO:0000256" key="19">
    <source>
        <dbReference type="ARBA" id="ARBA00062962"/>
    </source>
</evidence>